<protein>
    <submittedName>
        <fullName evidence="2">Uncharacterized protein</fullName>
    </submittedName>
</protein>
<name>A0A0C2NE16_THEKT</name>
<reference evidence="2 3" key="1">
    <citation type="journal article" date="2014" name="Genome Biol. Evol.">
        <title>The genome of the myxosporean Thelohanellus kitauei shows adaptations to nutrient acquisition within its fish host.</title>
        <authorList>
            <person name="Yang Y."/>
            <person name="Xiong J."/>
            <person name="Zhou Z."/>
            <person name="Huo F."/>
            <person name="Miao W."/>
            <person name="Ran C."/>
            <person name="Liu Y."/>
            <person name="Zhang J."/>
            <person name="Feng J."/>
            <person name="Wang M."/>
            <person name="Wang M."/>
            <person name="Wang L."/>
            <person name="Yao B."/>
        </authorList>
    </citation>
    <scope>NUCLEOTIDE SEQUENCE [LARGE SCALE GENOMIC DNA]</scope>
    <source>
        <strain evidence="2">Wuqing</strain>
    </source>
</reference>
<keyword evidence="3" id="KW-1185">Reference proteome</keyword>
<comment type="caution">
    <text evidence="2">The sequence shown here is derived from an EMBL/GenBank/DDBJ whole genome shotgun (WGS) entry which is preliminary data.</text>
</comment>
<dbReference type="EMBL" id="JWZT01001317">
    <property type="protein sequence ID" value="KII72247.1"/>
    <property type="molecule type" value="Genomic_DNA"/>
</dbReference>
<keyword evidence="1" id="KW-0732">Signal</keyword>
<dbReference type="AlphaFoldDB" id="A0A0C2NE16"/>
<sequence length="399" mass="47604">MIFICLLLIKFDETVAFIPRNHFMMSCYVDNEDPSIRVGLRFMSPTIGSPPFLFMQIQISYYTFDYSSLTFSETLWYNMIPVECQGSEYFPISYGRTFNHRIEIHISLGLRSDHIFSRYRLTMSGNVFSELHVLTDYEGVAYMYVHFVSGLSEIVRRSIEPKKPYPMVIFDNEKLEEALYTCVFMTRRFNIRIVHGDQTPRFKLPLITVNLTVYKSENQQKIILYDLLFMCWQIAYNPSIEFSKDEALVILFDNEWDNIFMKFTATDFSNIQTNAIYYIKDGAQHYLDDKDYFHFKEIRIQKVKKEIGERPDHAKRFVVRHNYLNVFYRNRTWYECQVRNKKSQLFIDTYSDVHVNHIFYSHTHYGPQGVLVVDERQISDFVFCISTATNTFIYPLQKY</sequence>
<evidence type="ECO:0000313" key="2">
    <source>
        <dbReference type="EMBL" id="KII72247.1"/>
    </source>
</evidence>
<accession>A0A0C2NE16</accession>
<feature type="chain" id="PRO_5002152795" evidence="1">
    <location>
        <begin position="17"/>
        <end position="399"/>
    </location>
</feature>
<gene>
    <name evidence="2" type="ORF">RF11_08671</name>
</gene>
<organism evidence="2 3">
    <name type="scientific">Thelohanellus kitauei</name>
    <name type="common">Myxosporean</name>
    <dbReference type="NCBI Taxonomy" id="669202"/>
    <lineage>
        <taxon>Eukaryota</taxon>
        <taxon>Metazoa</taxon>
        <taxon>Cnidaria</taxon>
        <taxon>Myxozoa</taxon>
        <taxon>Myxosporea</taxon>
        <taxon>Bivalvulida</taxon>
        <taxon>Platysporina</taxon>
        <taxon>Myxobolidae</taxon>
        <taxon>Thelohanellus</taxon>
    </lineage>
</organism>
<evidence type="ECO:0000313" key="3">
    <source>
        <dbReference type="Proteomes" id="UP000031668"/>
    </source>
</evidence>
<proteinExistence type="predicted"/>
<dbReference type="Proteomes" id="UP000031668">
    <property type="component" value="Unassembled WGS sequence"/>
</dbReference>
<evidence type="ECO:0000256" key="1">
    <source>
        <dbReference type="SAM" id="SignalP"/>
    </source>
</evidence>
<feature type="signal peptide" evidence="1">
    <location>
        <begin position="1"/>
        <end position="16"/>
    </location>
</feature>